<dbReference type="RefSeq" id="WP_013614276.1">
    <property type="nucleotide sequence ID" value="NC_015161.1"/>
</dbReference>
<accession>F0RKA8</accession>
<sequence length="157" mass="15807">MFKKITFAVLLAVFTSALADSSVSTDYDNASLSLTAAGTYAQAVSFSVPRTAITLSAAQIRPGNSFTVSIPVTNTTDREIDVAAVAAAPTGTGAAHLKVTAQSASATLPAGGQTNLTFLLSFDDSTDVSQGEQTVSVVFDVSATAAASNTSGADSSF</sequence>
<reference evidence="3" key="1">
    <citation type="submission" date="2011-02" db="EMBL/GenBank/DDBJ databases">
        <title>The complete sequence of chromosome of Deinococcus proteolyticus DSM 20540.</title>
        <authorList>
            <consortium name="US DOE Joint Genome Institute (JGI-PGF)"/>
            <person name="Lucas S."/>
            <person name="Copeland A."/>
            <person name="Lapidus A."/>
            <person name="Bruce D."/>
            <person name="Goodwin L."/>
            <person name="Pitluck S."/>
            <person name="Kyrpides N."/>
            <person name="Mavromatis K."/>
            <person name="Pagani I."/>
            <person name="Ivanova N."/>
            <person name="Ovchinnikova G."/>
            <person name="Zeytun A."/>
            <person name="Detter J.C."/>
            <person name="Han C."/>
            <person name="Land M."/>
            <person name="Hauser L."/>
            <person name="Markowitz V."/>
            <person name="Cheng J.-F."/>
            <person name="Hugenholtz P."/>
            <person name="Woyke T."/>
            <person name="Wu D."/>
            <person name="Pukall R."/>
            <person name="Steenblock K."/>
            <person name="Brambilla E."/>
            <person name="Klenk H.-P."/>
            <person name="Eisen J.A."/>
        </authorList>
    </citation>
    <scope>NUCLEOTIDE SEQUENCE [LARGE SCALE GENOMIC DNA]</scope>
    <source>
        <strain evidence="3">ATCC 35074 / DSM 20540 / JCM 6276 / NBRC 101906 / NCIMB 13154 / VKM Ac-1939 / CCM 2703 / MRP</strain>
    </source>
</reference>
<reference evidence="2 3" key="2">
    <citation type="journal article" date="2012" name="Stand. Genomic Sci.">
        <title>Complete genome sequence of the orange-red pigmented, radioresistant Deinococcus proteolyticus type strain (MRP(T)).</title>
        <authorList>
            <person name="Copeland A."/>
            <person name="Zeytun A."/>
            <person name="Yassawong M."/>
            <person name="Nolan M."/>
            <person name="Lucas S."/>
            <person name="Hammon N."/>
            <person name="Deshpande S."/>
            <person name="Cheng J.F."/>
            <person name="Han C."/>
            <person name="Tapia R."/>
            <person name="Goodwin L.A."/>
            <person name="Pitluck S."/>
            <person name="Mavromatis K."/>
            <person name="Liolios K."/>
            <person name="Pagani I."/>
            <person name="Ivanova N."/>
            <person name="Mikhailova N."/>
            <person name="Pati A."/>
            <person name="Chen A."/>
            <person name="Palaniappan K."/>
            <person name="Land M."/>
            <person name="Hauser L."/>
            <person name="Jeffries C.D."/>
            <person name="Brambilla E.M."/>
            <person name="Rohde M."/>
            <person name="Sikorski J."/>
            <person name="Pukall R."/>
            <person name="Goker M."/>
            <person name="Detter J.C."/>
            <person name="Woyke T."/>
            <person name="Bristow J."/>
            <person name="Eisen J.A."/>
            <person name="Markowitz V."/>
            <person name="Hugenholtz P."/>
            <person name="Kyrpides N.C."/>
            <person name="Klenk H.P."/>
            <person name="Lapidus A."/>
        </authorList>
    </citation>
    <scope>NUCLEOTIDE SEQUENCE [LARGE SCALE GENOMIC DNA]</scope>
    <source>
        <strain evidence="3">ATCC 35074 / DSM 20540 / JCM 6276 / NBRC 101906 / NCIMB 13154 / VKM Ac-1939 / CCM 2703 / MRP</strain>
    </source>
</reference>
<dbReference type="HOGENOM" id="CLU_1675031_0_0_0"/>
<keyword evidence="1" id="KW-0732">Signal</keyword>
<feature type="signal peptide" evidence="1">
    <location>
        <begin position="1"/>
        <end position="19"/>
    </location>
</feature>
<dbReference type="KEGG" id="dpt:Deipr_0500"/>
<dbReference type="AlphaFoldDB" id="F0RKA8"/>
<keyword evidence="3" id="KW-1185">Reference proteome</keyword>
<organism evidence="2 3">
    <name type="scientific">Deinococcus proteolyticus (strain ATCC 35074 / DSM 20540 / JCM 6276 / NBRC 101906 / NCIMB 13154 / VKM Ac-1939 / CCM 2703 / MRP)</name>
    <dbReference type="NCBI Taxonomy" id="693977"/>
    <lineage>
        <taxon>Bacteria</taxon>
        <taxon>Thermotogati</taxon>
        <taxon>Deinococcota</taxon>
        <taxon>Deinococci</taxon>
        <taxon>Deinococcales</taxon>
        <taxon>Deinococcaceae</taxon>
        <taxon>Deinococcus</taxon>
    </lineage>
</organism>
<protein>
    <submittedName>
        <fullName evidence="2">Uncharacterized protein</fullName>
    </submittedName>
</protein>
<dbReference type="Proteomes" id="UP000007718">
    <property type="component" value="Chromosome"/>
</dbReference>
<evidence type="ECO:0000256" key="1">
    <source>
        <dbReference type="SAM" id="SignalP"/>
    </source>
</evidence>
<proteinExistence type="predicted"/>
<evidence type="ECO:0000313" key="3">
    <source>
        <dbReference type="Proteomes" id="UP000007718"/>
    </source>
</evidence>
<name>F0RKA8_DEIPM</name>
<dbReference type="EMBL" id="CP002536">
    <property type="protein sequence ID" value="ADY25667.1"/>
    <property type="molecule type" value="Genomic_DNA"/>
</dbReference>
<evidence type="ECO:0000313" key="2">
    <source>
        <dbReference type="EMBL" id="ADY25667.1"/>
    </source>
</evidence>
<feature type="chain" id="PRO_5003255363" evidence="1">
    <location>
        <begin position="20"/>
        <end position="157"/>
    </location>
</feature>
<dbReference type="OrthoDB" id="74271at2"/>
<gene>
    <name evidence="2" type="ordered locus">Deipr_0500</name>
</gene>